<dbReference type="PANTHER" id="PTHR15907">
    <property type="entry name" value="DUF614 FAMILY PROTEIN-RELATED"/>
    <property type="match status" value="1"/>
</dbReference>
<reference evidence="3 4" key="1">
    <citation type="submission" date="2025-04" db="UniProtKB">
        <authorList>
            <consortium name="RefSeq"/>
        </authorList>
    </citation>
    <scope>IDENTIFICATION</scope>
</reference>
<sequence>MHHIYQVFQLMSMRATPPPSPLFLPPLNDGDNSQNANSVLYIQPTPIGIASRQRSMANWSTGLFRCHSDMKTCCKTLFCPCITSSEIVEIITEGKTLSGDALVILGVCAVICGMWTYTCRTRTIIRTKFNIRGSPCNDCLTHACCLPCALCQEYRELDHHGFDPSLGWFENLERQRYAVAIYTITPPKPEKMERT</sequence>
<dbReference type="KEGG" id="sind:105166433"/>
<keyword evidence="1" id="KW-0472">Membrane</keyword>
<evidence type="ECO:0000313" key="3">
    <source>
        <dbReference type="RefSeq" id="XP_011084083.1"/>
    </source>
</evidence>
<keyword evidence="2" id="KW-1185">Reference proteome</keyword>
<dbReference type="Pfam" id="PF04749">
    <property type="entry name" value="PLAC8"/>
    <property type="match status" value="1"/>
</dbReference>
<dbReference type="InterPro" id="IPR006461">
    <property type="entry name" value="PLAC_motif_containing"/>
</dbReference>
<dbReference type="RefSeq" id="XP_011084084.1">
    <property type="nucleotide sequence ID" value="XM_011085782.2"/>
</dbReference>
<dbReference type="OrthoDB" id="1045822at2759"/>
<evidence type="ECO:0000313" key="4">
    <source>
        <dbReference type="RefSeq" id="XP_011084084.1"/>
    </source>
</evidence>
<evidence type="ECO:0000313" key="2">
    <source>
        <dbReference type="Proteomes" id="UP000504604"/>
    </source>
</evidence>
<feature type="transmembrane region" description="Helical" evidence="1">
    <location>
        <begin position="101"/>
        <end position="119"/>
    </location>
</feature>
<organism evidence="2 3">
    <name type="scientific">Sesamum indicum</name>
    <name type="common">Oriental sesame</name>
    <name type="synonym">Sesamum orientale</name>
    <dbReference type="NCBI Taxonomy" id="4182"/>
    <lineage>
        <taxon>Eukaryota</taxon>
        <taxon>Viridiplantae</taxon>
        <taxon>Streptophyta</taxon>
        <taxon>Embryophyta</taxon>
        <taxon>Tracheophyta</taxon>
        <taxon>Spermatophyta</taxon>
        <taxon>Magnoliopsida</taxon>
        <taxon>eudicotyledons</taxon>
        <taxon>Gunneridae</taxon>
        <taxon>Pentapetalae</taxon>
        <taxon>asterids</taxon>
        <taxon>lamiids</taxon>
        <taxon>Lamiales</taxon>
        <taxon>Pedaliaceae</taxon>
        <taxon>Sesamum</taxon>
    </lineage>
</organism>
<dbReference type="Proteomes" id="UP000504604">
    <property type="component" value="Linkage group LG7"/>
</dbReference>
<evidence type="ECO:0000256" key="1">
    <source>
        <dbReference type="SAM" id="Phobius"/>
    </source>
</evidence>
<protein>
    <submittedName>
        <fullName evidence="3 4">Protein PLANT CADMIUM RESISTANCE 7</fullName>
    </submittedName>
</protein>
<dbReference type="GeneID" id="105166433"/>
<keyword evidence="1" id="KW-1133">Transmembrane helix</keyword>
<proteinExistence type="predicted"/>
<gene>
    <name evidence="3 4" type="primary">LOC105166433</name>
</gene>
<accession>A0A6I9TS49</accession>
<dbReference type="Gramene" id="SIN_1007305.t">
    <property type="protein sequence ID" value="SIN_1007305.t"/>
    <property type="gene ID" value="SIN_1007305"/>
</dbReference>
<dbReference type="NCBIfam" id="TIGR01571">
    <property type="entry name" value="A_thal_Cys_rich"/>
    <property type="match status" value="1"/>
</dbReference>
<keyword evidence="1" id="KW-0812">Transmembrane</keyword>
<dbReference type="AlphaFoldDB" id="A0A6I9TS49"/>
<name>A0A6I9TS49_SESIN</name>
<dbReference type="RefSeq" id="XP_011084083.1">
    <property type="nucleotide sequence ID" value="XM_011085781.2"/>
</dbReference>